<dbReference type="EMBL" id="CP025688">
    <property type="protein sequence ID" value="QAA22800.1"/>
    <property type="molecule type" value="Genomic_DNA"/>
</dbReference>
<proteinExistence type="predicted"/>
<organism evidence="1 2">
    <name type="scientific">Sporolactobacillus terrae</name>
    <dbReference type="NCBI Taxonomy" id="269673"/>
    <lineage>
        <taxon>Bacteria</taxon>
        <taxon>Bacillati</taxon>
        <taxon>Bacillota</taxon>
        <taxon>Bacilli</taxon>
        <taxon>Bacillales</taxon>
        <taxon>Sporolactobacillaceae</taxon>
        <taxon>Sporolactobacillus</taxon>
    </lineage>
</organism>
<sequence length="64" mass="7728">MCIFKNLRTSLNVLSYSRFCAKMIRFSQRYVKVMKNSALKEKFLNWVIGKRIFFCENKKDDPNK</sequence>
<reference evidence="1 2" key="1">
    <citation type="submission" date="2018-01" db="EMBL/GenBank/DDBJ databases">
        <title>Complete genome sequencing of Sporolactobacillus terrae DLG3.</title>
        <authorList>
            <person name="Nam Y.-D."/>
            <person name="Kang J."/>
            <person name="Chung W.-H."/>
        </authorList>
    </citation>
    <scope>NUCLEOTIDE SEQUENCE [LARGE SCALE GENOMIC DNA]</scope>
    <source>
        <strain evidence="1 2">DLG3</strain>
    </source>
</reference>
<accession>A0ABX5Q845</accession>
<protein>
    <submittedName>
        <fullName evidence="1">Uncharacterized protein</fullName>
    </submittedName>
</protein>
<name>A0ABX5Q845_9BACL</name>
<evidence type="ECO:0000313" key="2">
    <source>
        <dbReference type="Proteomes" id="UP000285882"/>
    </source>
</evidence>
<dbReference type="Proteomes" id="UP000285882">
    <property type="component" value="Chromosome"/>
</dbReference>
<evidence type="ECO:0000313" key="1">
    <source>
        <dbReference type="EMBL" id="QAA22800.1"/>
    </source>
</evidence>
<keyword evidence="2" id="KW-1185">Reference proteome</keyword>
<gene>
    <name evidence="1" type="ORF">C0674_09260</name>
</gene>